<reference evidence="9" key="1">
    <citation type="journal article" date="2004" name="Nature">
        <title>Genome duplication in the teleost fish Tetraodon nigroviridis reveals the early vertebrate proto-karyotype.</title>
        <authorList>
            <person name="Jaillon O."/>
            <person name="Aury J.-M."/>
            <person name="Brunet F."/>
            <person name="Petit J.-L."/>
            <person name="Stange-Thomann N."/>
            <person name="Mauceli E."/>
            <person name="Bouneau L."/>
            <person name="Fischer C."/>
            <person name="Ozouf-Costaz C."/>
            <person name="Bernot A."/>
            <person name="Nicaud S."/>
            <person name="Jaffe D."/>
            <person name="Fisher S."/>
            <person name="Lutfalla G."/>
            <person name="Dossat C."/>
            <person name="Segurens B."/>
            <person name="Dasilva C."/>
            <person name="Salanoubat M."/>
            <person name="Levy M."/>
            <person name="Boudet N."/>
            <person name="Castellano S."/>
            <person name="Anthouard V."/>
            <person name="Jubin C."/>
            <person name="Castelli V."/>
            <person name="Katinka M."/>
            <person name="Vacherie B."/>
            <person name="Biemont C."/>
            <person name="Skalli Z."/>
            <person name="Cattolico L."/>
            <person name="Poulain J."/>
            <person name="De Berardinis V."/>
            <person name="Cruaud C."/>
            <person name="Duprat S."/>
            <person name="Brottier P."/>
            <person name="Coutanceau J.-P."/>
            <person name="Gouzy J."/>
            <person name="Parra G."/>
            <person name="Lardier G."/>
            <person name="Chapple C."/>
            <person name="McKernan K.J."/>
            <person name="McEwan P."/>
            <person name="Bosak S."/>
            <person name="Kellis M."/>
            <person name="Volff J.-N."/>
            <person name="Guigo R."/>
            <person name="Zody M.C."/>
            <person name="Mesirov J."/>
            <person name="Lindblad-Toh K."/>
            <person name="Birren B."/>
            <person name="Nusbaum C."/>
            <person name="Kahn D."/>
            <person name="Robinson-Rechavi M."/>
            <person name="Laudet V."/>
            <person name="Schachter V."/>
            <person name="Quetier F."/>
            <person name="Saurin W."/>
            <person name="Scarpelli C."/>
            <person name="Wincker P."/>
            <person name="Lander E.S."/>
            <person name="Weissenbach J."/>
            <person name="Roest Crollius H."/>
        </authorList>
    </citation>
    <scope>NUCLEOTIDE SEQUENCE [LARGE SCALE GENOMIC DNA]</scope>
</reference>
<evidence type="ECO:0000256" key="1">
    <source>
        <dbReference type="ARBA" id="ARBA00004123"/>
    </source>
</evidence>
<feature type="region of interest" description="Disordered" evidence="7">
    <location>
        <begin position="1"/>
        <end position="51"/>
    </location>
</feature>
<protein>
    <submittedName>
        <fullName evidence="9">Chromosome undetermined SCAF14958, whole genome shotgun sequence</fullName>
    </submittedName>
</protein>
<dbReference type="GO" id="GO:0042127">
    <property type="term" value="P:regulation of cell population proliferation"/>
    <property type="evidence" value="ECO:0007669"/>
    <property type="project" value="TreeGrafter"/>
</dbReference>
<name>Q4RZ75_TETNG</name>
<evidence type="ECO:0000256" key="5">
    <source>
        <dbReference type="ARBA" id="ARBA00023163"/>
    </source>
</evidence>
<organism evidence="9">
    <name type="scientific">Tetraodon nigroviridis</name>
    <name type="common">Spotted green pufferfish</name>
    <name type="synonym">Chelonodon nigroviridis</name>
    <dbReference type="NCBI Taxonomy" id="99883"/>
    <lineage>
        <taxon>Eukaryota</taxon>
        <taxon>Metazoa</taxon>
        <taxon>Chordata</taxon>
        <taxon>Craniata</taxon>
        <taxon>Vertebrata</taxon>
        <taxon>Euteleostomi</taxon>
        <taxon>Actinopterygii</taxon>
        <taxon>Neopterygii</taxon>
        <taxon>Teleostei</taxon>
        <taxon>Neoteleostei</taxon>
        <taxon>Acanthomorphata</taxon>
        <taxon>Eupercaria</taxon>
        <taxon>Tetraodontiformes</taxon>
        <taxon>Tetradontoidea</taxon>
        <taxon>Tetraodontidae</taxon>
        <taxon>Tetraodon</taxon>
    </lineage>
</organism>
<dbReference type="InterPro" id="IPR013854">
    <property type="entry name" value="TF_AP2_C"/>
</dbReference>
<dbReference type="GO" id="GO:0005634">
    <property type="term" value="C:nucleus"/>
    <property type="evidence" value="ECO:0007669"/>
    <property type="project" value="UniProtKB-SubCell"/>
</dbReference>
<feature type="compositionally biased region" description="Basic and acidic residues" evidence="7">
    <location>
        <begin position="115"/>
        <end position="124"/>
    </location>
</feature>
<gene>
    <name evidence="9" type="ORF">GSTENG00026619001</name>
</gene>
<dbReference type="PRINTS" id="PR01748">
    <property type="entry name" value="AP2TNSCPFCT"/>
</dbReference>
<proteinExistence type="inferred from homology"/>
<dbReference type="GO" id="GO:0000981">
    <property type="term" value="F:DNA-binding transcription factor activity, RNA polymerase II-specific"/>
    <property type="evidence" value="ECO:0007669"/>
    <property type="project" value="TreeGrafter"/>
</dbReference>
<feature type="domain" description="Transcription factor AP-2 C-terminal" evidence="8">
    <location>
        <begin position="199"/>
        <end position="292"/>
    </location>
</feature>
<dbReference type="InterPro" id="IPR004979">
    <property type="entry name" value="TF_AP2"/>
</dbReference>
<evidence type="ECO:0000313" key="9">
    <source>
        <dbReference type="EMBL" id="CAG06307.1"/>
    </source>
</evidence>
<evidence type="ECO:0000256" key="3">
    <source>
        <dbReference type="ARBA" id="ARBA00023015"/>
    </source>
</evidence>
<evidence type="ECO:0000256" key="2">
    <source>
        <dbReference type="ARBA" id="ARBA00007770"/>
    </source>
</evidence>
<dbReference type="OrthoDB" id="6252992at2759"/>
<evidence type="ECO:0000256" key="6">
    <source>
        <dbReference type="ARBA" id="ARBA00023242"/>
    </source>
</evidence>
<dbReference type="KEGG" id="tng:GSTEN00026619G001"/>
<feature type="region of interest" description="Disordered" evidence="7">
    <location>
        <begin position="100"/>
        <end position="124"/>
    </location>
</feature>
<comment type="subcellular location">
    <subcellularLocation>
        <location evidence="1">Nucleus</location>
    </subcellularLocation>
</comment>
<dbReference type="EMBL" id="CAAE01014958">
    <property type="protein sequence ID" value="CAG06307.1"/>
    <property type="molecule type" value="Genomic_DNA"/>
</dbReference>
<feature type="non-terminal residue" evidence="9">
    <location>
        <position position="1"/>
    </location>
</feature>
<accession>Q4RZ75</accession>
<keyword evidence="3" id="KW-0805">Transcription regulation</keyword>
<dbReference type="PANTHER" id="PTHR10812:SF14">
    <property type="entry name" value="TRANSCRIPTION FACTOR AP-2-BETA"/>
    <property type="match status" value="1"/>
</dbReference>
<dbReference type="GO" id="GO:0000977">
    <property type="term" value="F:RNA polymerase II transcription regulatory region sequence-specific DNA binding"/>
    <property type="evidence" value="ECO:0007669"/>
    <property type="project" value="TreeGrafter"/>
</dbReference>
<dbReference type="Pfam" id="PF03299">
    <property type="entry name" value="TF_AP-2"/>
    <property type="match status" value="1"/>
</dbReference>
<keyword evidence="5" id="KW-0804">Transcription</keyword>
<sequence>AGALPEPGPVLARQRPVLPELAAPEPAGRMGGPAAAGRGRGAHGRLGSAGAAAGLAAAAVRAGAAAGLRRRAAARRAAALGPPRPGARHGGRLAAGAARYGGRAEHGLPDAGQGRPDRRSDRQHQRGVLLGARTPLPAQLHLQVQGDSRGSAEETVPARVPQRLPSGGRVEKVGGGLDADLPVSPLKLSFIRSVVFMQLFSAFDRAKSKNGGKCLREKLEKIGLNLPAGRRKAANVTLLTSLVEGEAVHLARDFGYICETEFPTKAVSEYLNRQHADPNELHTRKNMLLATK</sequence>
<reference evidence="9" key="2">
    <citation type="submission" date="2004-02" db="EMBL/GenBank/DDBJ databases">
        <authorList>
            <consortium name="Genoscope"/>
            <consortium name="Whitehead Institute Centre for Genome Research"/>
        </authorList>
    </citation>
    <scope>NUCLEOTIDE SEQUENCE</scope>
</reference>
<evidence type="ECO:0000256" key="4">
    <source>
        <dbReference type="ARBA" id="ARBA00023125"/>
    </source>
</evidence>
<feature type="compositionally biased region" description="Low complexity" evidence="7">
    <location>
        <begin position="18"/>
        <end position="37"/>
    </location>
</feature>
<comment type="similarity">
    <text evidence="2">Belongs to the AP-2 family.</text>
</comment>
<dbReference type="AlphaFoldDB" id="Q4RZ75"/>
<keyword evidence="6" id="KW-0539">Nucleus</keyword>
<evidence type="ECO:0000256" key="7">
    <source>
        <dbReference type="SAM" id="MobiDB-lite"/>
    </source>
</evidence>
<keyword evidence="4" id="KW-0238">DNA-binding</keyword>
<evidence type="ECO:0000259" key="8">
    <source>
        <dbReference type="Pfam" id="PF03299"/>
    </source>
</evidence>
<dbReference type="PANTHER" id="PTHR10812">
    <property type="entry name" value="TRANSCRIPTION FACTOR AP-2"/>
    <property type="match status" value="1"/>
</dbReference>